<evidence type="ECO:0000313" key="2">
    <source>
        <dbReference type="EMBL" id="KAK9677262.1"/>
    </source>
</evidence>
<feature type="compositionally biased region" description="Polar residues" evidence="1">
    <location>
        <begin position="237"/>
        <end position="246"/>
    </location>
</feature>
<evidence type="ECO:0000256" key="1">
    <source>
        <dbReference type="SAM" id="MobiDB-lite"/>
    </source>
</evidence>
<feature type="region of interest" description="Disordered" evidence="1">
    <location>
        <begin position="237"/>
        <end position="302"/>
    </location>
</feature>
<feature type="compositionally biased region" description="Polar residues" evidence="1">
    <location>
        <begin position="254"/>
        <end position="276"/>
    </location>
</feature>
<feature type="compositionally biased region" description="Basic and acidic residues" evidence="1">
    <location>
        <begin position="282"/>
        <end position="291"/>
    </location>
</feature>
<sequence>MDLNNFDFSSYDINDYTSQENTIFDLNQTTQNFNTPNFTELISDTQNSQNLDVFGNQISLSQLPTQKFVEQTPLYCATKTNKPSYSSKKSMQHKKSETKKWNDKEDEALMSAWCISSTDSIVGKNQNTTTRWNKVFELYEQARVENQNHSQLGIRSIEAMKNRFKRLNFVVNKWVGCYNQVLNRPPRSGTNIDDDIEAAQELFRKANDDNDFVDFNVYNNVMSKHQKWCLQRSNFSVTGEVSGSGSKRSRSDMDSSPGSVNIPTPPSLNVDTSTGLNEVDDINNRPEGREAAKKRKGKKTTHSLFDEEDRARLDGVRFATEAQVGLRQRRIEPDLKIEEITSLNTKTKMDMKICGYRGAMIQLDVPSIYGEECDSLSFCSLDCFGGLCQILSRVNFKRGVFVKISLAMFQNILLKD</sequence>
<dbReference type="AlphaFoldDB" id="A0AAW1HLH3"/>
<reference evidence="2" key="1">
    <citation type="submission" date="2024-03" db="EMBL/GenBank/DDBJ databases">
        <title>WGS assembly of Saponaria officinalis var. Norfolk2.</title>
        <authorList>
            <person name="Jenkins J."/>
            <person name="Shu S."/>
            <person name="Grimwood J."/>
            <person name="Barry K."/>
            <person name="Goodstein D."/>
            <person name="Schmutz J."/>
            <person name="Leebens-Mack J."/>
            <person name="Osbourn A."/>
        </authorList>
    </citation>
    <scope>NUCLEOTIDE SEQUENCE [LARGE SCALE GENOMIC DNA]</scope>
    <source>
        <strain evidence="2">JIC</strain>
    </source>
</reference>
<name>A0AAW1HLH3_SAPOF</name>
<dbReference type="EMBL" id="JBDFQZ010000011">
    <property type="protein sequence ID" value="KAK9677262.1"/>
    <property type="molecule type" value="Genomic_DNA"/>
</dbReference>
<keyword evidence="3" id="KW-1185">Reference proteome</keyword>
<organism evidence="2 3">
    <name type="scientific">Saponaria officinalis</name>
    <name type="common">Common soapwort</name>
    <name type="synonym">Lychnis saponaria</name>
    <dbReference type="NCBI Taxonomy" id="3572"/>
    <lineage>
        <taxon>Eukaryota</taxon>
        <taxon>Viridiplantae</taxon>
        <taxon>Streptophyta</taxon>
        <taxon>Embryophyta</taxon>
        <taxon>Tracheophyta</taxon>
        <taxon>Spermatophyta</taxon>
        <taxon>Magnoliopsida</taxon>
        <taxon>eudicotyledons</taxon>
        <taxon>Gunneridae</taxon>
        <taxon>Pentapetalae</taxon>
        <taxon>Caryophyllales</taxon>
        <taxon>Caryophyllaceae</taxon>
        <taxon>Caryophylleae</taxon>
        <taxon>Saponaria</taxon>
    </lineage>
</organism>
<dbReference type="Proteomes" id="UP001443914">
    <property type="component" value="Unassembled WGS sequence"/>
</dbReference>
<dbReference type="PANTHER" id="PTHR45023:SF4">
    <property type="entry name" value="GLYCINE-RICH PROTEIN-RELATED"/>
    <property type="match status" value="1"/>
</dbReference>
<protein>
    <recommendedName>
        <fullName evidence="4">Myb-like domain-containing protein</fullName>
    </recommendedName>
</protein>
<evidence type="ECO:0000313" key="3">
    <source>
        <dbReference type="Proteomes" id="UP001443914"/>
    </source>
</evidence>
<feature type="region of interest" description="Disordered" evidence="1">
    <location>
        <begin position="81"/>
        <end position="102"/>
    </location>
</feature>
<feature type="compositionally biased region" description="Basic residues" evidence="1">
    <location>
        <begin position="292"/>
        <end position="301"/>
    </location>
</feature>
<evidence type="ECO:0008006" key="4">
    <source>
        <dbReference type="Google" id="ProtNLM"/>
    </source>
</evidence>
<gene>
    <name evidence="2" type="ORF">RND81_11G131500</name>
</gene>
<proteinExistence type="predicted"/>
<comment type="caution">
    <text evidence="2">The sequence shown here is derived from an EMBL/GenBank/DDBJ whole genome shotgun (WGS) entry which is preliminary data.</text>
</comment>
<dbReference type="PANTHER" id="PTHR45023">
    <property type="match status" value="1"/>
</dbReference>
<accession>A0AAW1HLH3</accession>